<evidence type="ECO:0000256" key="4">
    <source>
        <dbReference type="ARBA" id="ARBA00022525"/>
    </source>
</evidence>
<dbReference type="Pfam" id="PF00019">
    <property type="entry name" value="TGF_beta"/>
    <property type="match status" value="1"/>
</dbReference>
<keyword evidence="5" id="KW-0732">Signal</keyword>
<evidence type="ECO:0000256" key="8">
    <source>
        <dbReference type="ARBA" id="ARBA00023180"/>
    </source>
</evidence>
<evidence type="ECO:0000256" key="2">
    <source>
        <dbReference type="ARBA" id="ARBA00006656"/>
    </source>
</evidence>
<dbReference type="AlphaFoldDB" id="A0A5J6SDW2"/>
<keyword evidence="3" id="KW-0202">Cytokine</keyword>
<keyword evidence="7" id="KW-1015">Disulfide bond</keyword>
<dbReference type="FunFam" id="2.10.90.10:FF:000003">
    <property type="entry name" value="Bone morphogenetic protein 5"/>
    <property type="match status" value="1"/>
</dbReference>
<evidence type="ECO:0000256" key="1">
    <source>
        <dbReference type="ARBA" id="ARBA00004613"/>
    </source>
</evidence>
<keyword evidence="6 9" id="KW-0339">Growth factor</keyword>
<keyword evidence="8" id="KW-0325">Glycoprotein</keyword>
<dbReference type="InterPro" id="IPR015615">
    <property type="entry name" value="TGF-beta-rel"/>
</dbReference>
<dbReference type="PROSITE" id="PS51257">
    <property type="entry name" value="PROKAR_LIPOPROTEIN"/>
    <property type="match status" value="1"/>
</dbReference>
<evidence type="ECO:0000256" key="3">
    <source>
        <dbReference type="ARBA" id="ARBA00022514"/>
    </source>
</evidence>
<dbReference type="PANTHER" id="PTHR11848:SF310">
    <property type="entry name" value="PROTEIN 60A-RELATED"/>
    <property type="match status" value="1"/>
</dbReference>
<proteinExistence type="evidence at transcript level"/>
<organism evidence="11">
    <name type="scientific">Sinonovacula constricta</name>
    <name type="common">Razor clam</name>
    <dbReference type="NCBI Taxonomy" id="98310"/>
    <lineage>
        <taxon>Eukaryota</taxon>
        <taxon>Metazoa</taxon>
        <taxon>Spiralia</taxon>
        <taxon>Lophotrochozoa</taxon>
        <taxon>Mollusca</taxon>
        <taxon>Bivalvia</taxon>
        <taxon>Autobranchia</taxon>
        <taxon>Heteroconchia</taxon>
        <taxon>Euheterodonta</taxon>
        <taxon>Imparidentia</taxon>
        <taxon>Neoheterodontei</taxon>
        <taxon>Cardiida</taxon>
        <taxon>Tellinoidea</taxon>
        <taxon>Solecurtidae</taxon>
        <taxon>Sinonovacula</taxon>
    </lineage>
</organism>
<dbReference type="GO" id="GO:0005615">
    <property type="term" value="C:extracellular space"/>
    <property type="evidence" value="ECO:0007669"/>
    <property type="project" value="UniProtKB-KW"/>
</dbReference>
<evidence type="ECO:0000259" key="10">
    <source>
        <dbReference type="PROSITE" id="PS51362"/>
    </source>
</evidence>
<comment type="similarity">
    <text evidence="2 9">Belongs to the TGF-beta family.</text>
</comment>
<dbReference type="GO" id="GO:0005125">
    <property type="term" value="F:cytokine activity"/>
    <property type="evidence" value="ECO:0007669"/>
    <property type="project" value="UniProtKB-KW"/>
</dbReference>
<dbReference type="EMBL" id="MH822127">
    <property type="protein sequence ID" value="QFF91641.1"/>
    <property type="molecule type" value="mRNA"/>
</dbReference>
<dbReference type="CDD" id="cd13761">
    <property type="entry name" value="TGF_beta_BMP5_like"/>
    <property type="match status" value="1"/>
</dbReference>
<dbReference type="Pfam" id="PF00688">
    <property type="entry name" value="TGFb_propeptide"/>
    <property type="match status" value="1"/>
</dbReference>
<reference evidence="11" key="1">
    <citation type="submission" date="2018-08" db="EMBL/GenBank/DDBJ databases">
        <authorList>
            <person name="Zhao J."/>
            <person name="Dong Y."/>
        </authorList>
    </citation>
    <scope>NUCLEOTIDE SEQUENCE</scope>
</reference>
<evidence type="ECO:0000256" key="9">
    <source>
        <dbReference type="RuleBase" id="RU000354"/>
    </source>
</evidence>
<protein>
    <submittedName>
        <fullName evidence="11">Bone morphogenetic protein 7</fullName>
    </submittedName>
</protein>
<name>A0A5J6SDW2_SINCO</name>
<evidence type="ECO:0000313" key="11">
    <source>
        <dbReference type="EMBL" id="QFF91641.1"/>
    </source>
</evidence>
<evidence type="ECO:0000256" key="5">
    <source>
        <dbReference type="ARBA" id="ARBA00022729"/>
    </source>
</evidence>
<dbReference type="InterPro" id="IPR017948">
    <property type="entry name" value="TGFb_CS"/>
</dbReference>
<dbReference type="GO" id="GO:0032502">
    <property type="term" value="P:developmental process"/>
    <property type="evidence" value="ECO:0007669"/>
    <property type="project" value="UniProtKB-ARBA"/>
</dbReference>
<dbReference type="PANTHER" id="PTHR11848">
    <property type="entry name" value="TGF-BETA FAMILY"/>
    <property type="match status" value="1"/>
</dbReference>
<dbReference type="PROSITE" id="PS51362">
    <property type="entry name" value="TGF_BETA_2"/>
    <property type="match status" value="1"/>
</dbReference>
<evidence type="ECO:0000256" key="7">
    <source>
        <dbReference type="ARBA" id="ARBA00023157"/>
    </source>
</evidence>
<dbReference type="PROSITE" id="PS00250">
    <property type="entry name" value="TGF_BETA_1"/>
    <property type="match status" value="1"/>
</dbReference>
<feature type="domain" description="TGF-beta family profile" evidence="10">
    <location>
        <begin position="280"/>
        <end position="418"/>
    </location>
</feature>
<evidence type="ECO:0000256" key="6">
    <source>
        <dbReference type="ARBA" id="ARBA00023030"/>
    </source>
</evidence>
<dbReference type="InterPro" id="IPR029034">
    <property type="entry name" value="Cystine-knot_cytokine"/>
</dbReference>
<dbReference type="SUPFAM" id="SSF57501">
    <property type="entry name" value="Cystine-knot cytokines"/>
    <property type="match status" value="1"/>
</dbReference>
<sequence>MESLRGSLRGLVFPGSLVACFLICVIIKTCESSEYWAENNLQQTIVLDHRSKQKADEVQQEILTLLGLHQRPQTMKHGVENSAPKFMISLYNTLQSEDDDDDVEFHYKVNVTLGKALQHLNGTDVIRSFINHANEVPHLRHDKDRTFFFDTSDVSLSETVMGAEFRVYKEAKKSKESACRIEIFRITQGVDPEDKTLEPEVNLTVEWYHEGWLSFNVTGALNAWTRQPSSNLGLYLRVTDMQRDRPIEPGKFGLIGRKGPLDQQAFMVGFFKMARAIHARVRRAIDKQPNSTPNEAENFYYWGGDSYSMENYRQKACQRRTLYVSFRSLGWEDWIIAPEGYPAFFCGGECTFPLGAHMNATNHAIVQTLVHLTKPAQVPKPCCAPTKLSSIQVLYFDEKSNVILKKYKNMKVKACGCH</sequence>
<dbReference type="InterPro" id="IPR001111">
    <property type="entry name" value="TGF-b_propeptide"/>
</dbReference>
<keyword evidence="4" id="KW-0964">Secreted</keyword>
<dbReference type="Gene3D" id="2.10.90.10">
    <property type="entry name" value="Cystine-knot cytokines"/>
    <property type="match status" value="1"/>
</dbReference>
<dbReference type="Gene3D" id="2.60.120.970">
    <property type="match status" value="1"/>
</dbReference>
<dbReference type="SMART" id="SM00204">
    <property type="entry name" value="TGFB"/>
    <property type="match status" value="1"/>
</dbReference>
<dbReference type="GO" id="GO:0008083">
    <property type="term" value="F:growth factor activity"/>
    <property type="evidence" value="ECO:0007669"/>
    <property type="project" value="UniProtKB-KW"/>
</dbReference>
<dbReference type="InterPro" id="IPR001839">
    <property type="entry name" value="TGF-b_C"/>
</dbReference>
<gene>
    <name evidence="11" type="primary">BMP7</name>
</gene>
<comment type="subcellular location">
    <subcellularLocation>
        <location evidence="1">Secreted</location>
    </subcellularLocation>
</comment>
<accession>A0A5J6SDW2</accession>